<accession>A0A401W701</accession>
<gene>
    <name evidence="2" type="ORF">GKJPGBOP_04848</name>
</gene>
<dbReference type="RefSeq" id="WP_170251834.1">
    <property type="nucleotide sequence ID" value="NZ_BHZD01000001.1"/>
</dbReference>
<evidence type="ECO:0000313" key="3">
    <source>
        <dbReference type="Proteomes" id="UP000286746"/>
    </source>
</evidence>
<protein>
    <recommendedName>
        <fullName evidence="4">Small hydrophobic membrane protein</fullName>
    </recommendedName>
</protein>
<feature type="transmembrane region" description="Helical" evidence="1">
    <location>
        <begin position="25"/>
        <end position="42"/>
    </location>
</feature>
<keyword evidence="3" id="KW-1185">Reference proteome</keyword>
<dbReference type="Proteomes" id="UP000286746">
    <property type="component" value="Unassembled WGS sequence"/>
</dbReference>
<name>A0A401W701_STREY</name>
<comment type="caution">
    <text evidence="2">The sequence shown here is derived from an EMBL/GenBank/DDBJ whole genome shotgun (WGS) entry which is preliminary data.</text>
</comment>
<organism evidence="2 3">
    <name type="scientific">Streptomyces paromomycinus</name>
    <name type="common">Streptomyces rimosus subsp. paromomycinus</name>
    <dbReference type="NCBI Taxonomy" id="92743"/>
    <lineage>
        <taxon>Bacteria</taxon>
        <taxon>Bacillati</taxon>
        <taxon>Actinomycetota</taxon>
        <taxon>Actinomycetes</taxon>
        <taxon>Kitasatosporales</taxon>
        <taxon>Streptomycetaceae</taxon>
        <taxon>Streptomyces</taxon>
    </lineage>
</organism>
<evidence type="ECO:0008006" key="4">
    <source>
        <dbReference type="Google" id="ProtNLM"/>
    </source>
</evidence>
<keyword evidence="1" id="KW-0812">Transmembrane</keyword>
<evidence type="ECO:0000256" key="1">
    <source>
        <dbReference type="SAM" id="Phobius"/>
    </source>
</evidence>
<dbReference type="AlphaFoldDB" id="A0A401W701"/>
<evidence type="ECO:0000313" key="2">
    <source>
        <dbReference type="EMBL" id="GCD45127.1"/>
    </source>
</evidence>
<reference evidence="2 3" key="1">
    <citation type="submission" date="2018-11" db="EMBL/GenBank/DDBJ databases">
        <title>Whole genome sequence of Streptomyces paromomycinus NBRC 15454(T).</title>
        <authorList>
            <person name="Komaki H."/>
            <person name="Tamura T."/>
        </authorList>
    </citation>
    <scope>NUCLEOTIDE SEQUENCE [LARGE SCALE GENOMIC DNA]</scope>
    <source>
        <strain evidence="2 3">NBRC 15454</strain>
    </source>
</reference>
<dbReference type="EMBL" id="BHZD01000001">
    <property type="protein sequence ID" value="GCD45127.1"/>
    <property type="molecule type" value="Genomic_DNA"/>
</dbReference>
<keyword evidence="1" id="KW-1133">Transmembrane helix</keyword>
<proteinExistence type="predicted"/>
<sequence length="57" mass="6214">MLFLVAALLLLGVLVGTAAHLPVPVTIIAAVAISCWLLVFFIRERRRHSDKTEGASR</sequence>
<keyword evidence="1" id="KW-0472">Membrane</keyword>